<evidence type="ECO:0000313" key="2">
    <source>
        <dbReference type="EMBL" id="MWV26515.1"/>
    </source>
</evidence>
<reference evidence="2 3" key="1">
    <citation type="submission" date="2019-12" db="EMBL/GenBank/DDBJ databases">
        <authorList>
            <person name="Lee S.D."/>
        </authorList>
    </citation>
    <scope>NUCLEOTIDE SEQUENCE [LARGE SCALE GENOMIC DNA]</scope>
    <source>
        <strain evidence="2 3">GH3-10</strain>
    </source>
</reference>
<gene>
    <name evidence="2" type="ORF">GRF63_01235</name>
</gene>
<evidence type="ECO:0000256" key="1">
    <source>
        <dbReference type="SAM" id="MobiDB-lite"/>
    </source>
</evidence>
<feature type="compositionally biased region" description="Polar residues" evidence="1">
    <location>
        <begin position="36"/>
        <end position="45"/>
    </location>
</feature>
<reference evidence="2 3" key="2">
    <citation type="submission" date="2020-02" db="EMBL/GenBank/DDBJ databases">
        <title>Erythrobacter dongmakensis sp. nov., isolated from a tidal mudflat.</title>
        <authorList>
            <person name="Kim I.S."/>
        </authorList>
    </citation>
    <scope>NUCLEOTIDE SEQUENCE [LARGE SCALE GENOMIC DNA]</scope>
    <source>
        <strain evidence="2 3">GH3-10</strain>
    </source>
</reference>
<dbReference type="Proteomes" id="UP000461409">
    <property type="component" value="Unassembled WGS sequence"/>
</dbReference>
<dbReference type="EMBL" id="WUBR01000001">
    <property type="protein sequence ID" value="MWV26515.1"/>
    <property type="molecule type" value="Genomic_DNA"/>
</dbReference>
<accession>A0A844XAF9</accession>
<sequence>MLIKLAALGALGYAGYRYYEKTTRQDRNEAFAANQAGGSNHQQIRNAGPGAMADSPKKDTWDEVDEELDESFPASDPPANY</sequence>
<feature type="region of interest" description="Disordered" evidence="1">
    <location>
        <begin position="32"/>
        <end position="81"/>
    </location>
</feature>
<dbReference type="RefSeq" id="WP_160484202.1">
    <property type="nucleotide sequence ID" value="NZ_WUBR01000001.1"/>
</dbReference>
<evidence type="ECO:0000313" key="3">
    <source>
        <dbReference type="Proteomes" id="UP000461409"/>
    </source>
</evidence>
<keyword evidence="3" id="KW-1185">Reference proteome</keyword>
<comment type="caution">
    <text evidence="2">The sequence shown here is derived from an EMBL/GenBank/DDBJ whole genome shotgun (WGS) entry which is preliminary data.</text>
</comment>
<dbReference type="AlphaFoldDB" id="A0A844XAF9"/>
<protein>
    <submittedName>
        <fullName evidence="2">Uncharacterized protein</fullName>
    </submittedName>
</protein>
<name>A0A844XAF9_9SPHN</name>
<proteinExistence type="predicted"/>
<organism evidence="2 3">
    <name type="scientific">Aurantiacibacter rhizosphaerae</name>
    <dbReference type="NCBI Taxonomy" id="2691582"/>
    <lineage>
        <taxon>Bacteria</taxon>
        <taxon>Pseudomonadati</taxon>
        <taxon>Pseudomonadota</taxon>
        <taxon>Alphaproteobacteria</taxon>
        <taxon>Sphingomonadales</taxon>
        <taxon>Erythrobacteraceae</taxon>
        <taxon>Aurantiacibacter</taxon>
    </lineage>
</organism>